<evidence type="ECO:0000256" key="8">
    <source>
        <dbReference type="SAM" id="Phobius"/>
    </source>
</evidence>
<dbReference type="GO" id="GO:0030170">
    <property type="term" value="F:pyridoxal phosphate binding"/>
    <property type="evidence" value="ECO:0007669"/>
    <property type="project" value="InterPro"/>
</dbReference>
<dbReference type="InterPro" id="IPR015424">
    <property type="entry name" value="PyrdxlP-dep_Trfase"/>
</dbReference>
<name>A0A4P9ZH27_9ASCO</name>
<keyword evidence="5 6" id="KW-0456">Lyase</keyword>
<evidence type="ECO:0000256" key="6">
    <source>
        <dbReference type="RuleBase" id="RU000382"/>
    </source>
</evidence>
<feature type="transmembrane region" description="Helical" evidence="8">
    <location>
        <begin position="182"/>
        <end position="201"/>
    </location>
</feature>
<dbReference type="PANTHER" id="PTHR45677:SF8">
    <property type="entry name" value="CYSTEINE SULFINIC ACID DECARBOXYLASE"/>
    <property type="match status" value="1"/>
</dbReference>
<accession>A0A4P9ZH27</accession>
<comment type="similarity">
    <text evidence="2 6">Belongs to the group II decarboxylase family.</text>
</comment>
<feature type="region of interest" description="Disordered" evidence="7">
    <location>
        <begin position="304"/>
        <end position="332"/>
    </location>
</feature>
<keyword evidence="10" id="KW-1185">Reference proteome</keyword>
<dbReference type="InterPro" id="IPR015421">
    <property type="entry name" value="PyrdxlP-dep_Trfase_major"/>
</dbReference>
<dbReference type="OrthoDB" id="2161780at2759"/>
<keyword evidence="3" id="KW-0210">Decarboxylase</keyword>
<gene>
    <name evidence="9" type="ORF">METBISCDRAFT_21753</name>
</gene>
<evidence type="ECO:0000256" key="4">
    <source>
        <dbReference type="ARBA" id="ARBA00022898"/>
    </source>
</evidence>
<evidence type="ECO:0000256" key="2">
    <source>
        <dbReference type="ARBA" id="ARBA00009533"/>
    </source>
</evidence>
<dbReference type="GO" id="GO:0019752">
    <property type="term" value="P:carboxylic acid metabolic process"/>
    <property type="evidence" value="ECO:0007669"/>
    <property type="project" value="InterPro"/>
</dbReference>
<evidence type="ECO:0000256" key="3">
    <source>
        <dbReference type="ARBA" id="ARBA00022793"/>
    </source>
</evidence>
<comment type="cofactor">
    <cofactor evidence="1 6">
        <name>pyridoxal 5'-phosphate</name>
        <dbReference type="ChEBI" id="CHEBI:597326"/>
    </cofactor>
</comment>
<keyword evidence="9" id="KW-0808">Transferase</keyword>
<dbReference type="Proteomes" id="UP000268321">
    <property type="component" value="Unassembled WGS sequence"/>
</dbReference>
<keyword evidence="8" id="KW-1133">Transmembrane helix</keyword>
<evidence type="ECO:0000313" key="10">
    <source>
        <dbReference type="Proteomes" id="UP000268321"/>
    </source>
</evidence>
<proteinExistence type="inferred from homology"/>
<dbReference type="AlphaFoldDB" id="A0A4P9ZH27"/>
<evidence type="ECO:0000313" key="9">
    <source>
        <dbReference type="EMBL" id="RKP32238.1"/>
    </source>
</evidence>
<dbReference type="EMBL" id="ML004433">
    <property type="protein sequence ID" value="RKP32238.1"/>
    <property type="molecule type" value="Genomic_DNA"/>
</dbReference>
<dbReference type="Pfam" id="PF00282">
    <property type="entry name" value="Pyridoxal_deC"/>
    <property type="match status" value="1"/>
</dbReference>
<dbReference type="PANTHER" id="PTHR45677">
    <property type="entry name" value="GLUTAMATE DECARBOXYLASE-RELATED"/>
    <property type="match status" value="1"/>
</dbReference>
<evidence type="ECO:0000256" key="5">
    <source>
        <dbReference type="ARBA" id="ARBA00023239"/>
    </source>
</evidence>
<dbReference type="GO" id="GO:0016740">
    <property type="term" value="F:transferase activity"/>
    <property type="evidence" value="ECO:0007669"/>
    <property type="project" value="UniProtKB-KW"/>
</dbReference>
<evidence type="ECO:0000256" key="1">
    <source>
        <dbReference type="ARBA" id="ARBA00001933"/>
    </source>
</evidence>
<feature type="transmembrane region" description="Helical" evidence="8">
    <location>
        <begin position="213"/>
        <end position="231"/>
    </location>
</feature>
<feature type="compositionally biased region" description="Basic and acidic residues" evidence="7">
    <location>
        <begin position="304"/>
        <end position="320"/>
    </location>
</feature>
<feature type="transmembrane region" description="Helical" evidence="8">
    <location>
        <begin position="264"/>
        <end position="288"/>
    </location>
</feature>
<protein>
    <submittedName>
        <fullName evidence="9">PLP-dependent transferase</fullName>
    </submittedName>
</protein>
<organism evidence="9 10">
    <name type="scientific">Metschnikowia bicuspidata</name>
    <dbReference type="NCBI Taxonomy" id="27322"/>
    <lineage>
        <taxon>Eukaryota</taxon>
        <taxon>Fungi</taxon>
        <taxon>Dikarya</taxon>
        <taxon>Ascomycota</taxon>
        <taxon>Saccharomycotina</taxon>
        <taxon>Pichiomycetes</taxon>
        <taxon>Metschnikowiaceae</taxon>
        <taxon>Metschnikowia</taxon>
    </lineage>
</organism>
<dbReference type="GO" id="GO:0005737">
    <property type="term" value="C:cytoplasm"/>
    <property type="evidence" value="ECO:0007669"/>
    <property type="project" value="TreeGrafter"/>
</dbReference>
<dbReference type="Gene3D" id="3.40.640.10">
    <property type="entry name" value="Type I PLP-dependent aspartate aminotransferase-like (Major domain)"/>
    <property type="match status" value="1"/>
</dbReference>
<sequence>MVSPVLSVLENFVGRKYAQLFFKNNPTTCGGLTFPGGLYSNITALHMARSLRFPDKKTHGNGSYSFAVYTSDNCHYSIVKAAILLGMGADAVFKIPVNRDGTMNTAFLESTVVQSQQDGYTPLLLRVANVGGAGLYVMSYALENRKAHAIMVFWVIFNPGAVIGSIIPLVQNFLLGDSNVNAVTYVALLVLMAAGIELVAFRTTRLIDFSDNANFGPMFIYICYGAFDAVFHLKKVALYASLYKSLQSAFAAIAWRLDATHHSFMAMFASLWGLVQGSLVIAAPLILFRITETTDAEPDEITEILKSHDRKEPPEKRGPDHAASSESVPGIV</sequence>
<reference evidence="10" key="1">
    <citation type="journal article" date="2018" name="Nat. Microbiol.">
        <title>Leveraging single-cell genomics to expand the fungal tree of life.</title>
        <authorList>
            <person name="Ahrendt S.R."/>
            <person name="Quandt C.A."/>
            <person name="Ciobanu D."/>
            <person name="Clum A."/>
            <person name="Salamov A."/>
            <person name="Andreopoulos B."/>
            <person name="Cheng J.F."/>
            <person name="Woyke T."/>
            <person name="Pelin A."/>
            <person name="Henrissat B."/>
            <person name="Reynolds N.K."/>
            <person name="Benny G.L."/>
            <person name="Smith M.E."/>
            <person name="James T.Y."/>
            <person name="Grigoriev I.V."/>
        </authorList>
    </citation>
    <scope>NUCLEOTIDE SEQUENCE [LARGE SCALE GENOMIC DNA]</scope>
    <source>
        <strain evidence="10">Baker2002</strain>
    </source>
</reference>
<dbReference type="SUPFAM" id="SSF53383">
    <property type="entry name" value="PLP-dependent transferases"/>
    <property type="match status" value="1"/>
</dbReference>
<dbReference type="InterPro" id="IPR002129">
    <property type="entry name" value="PyrdxlP-dep_de-COase"/>
</dbReference>
<keyword evidence="8" id="KW-0472">Membrane</keyword>
<feature type="transmembrane region" description="Helical" evidence="8">
    <location>
        <begin position="149"/>
        <end position="170"/>
    </location>
</feature>
<keyword evidence="4 6" id="KW-0663">Pyridoxal phosphate</keyword>
<dbReference type="GO" id="GO:0016831">
    <property type="term" value="F:carboxy-lyase activity"/>
    <property type="evidence" value="ECO:0007669"/>
    <property type="project" value="UniProtKB-KW"/>
</dbReference>
<keyword evidence="8" id="KW-0812">Transmembrane</keyword>
<evidence type="ECO:0000256" key="7">
    <source>
        <dbReference type="SAM" id="MobiDB-lite"/>
    </source>
</evidence>